<evidence type="ECO:0000256" key="9">
    <source>
        <dbReference type="SAM" id="Phobius"/>
    </source>
</evidence>
<keyword evidence="6 9" id="KW-1133">Transmembrane helix</keyword>
<keyword evidence="3" id="KW-0808">Transferase</keyword>
<keyword evidence="10" id="KW-0732">Signal</keyword>
<dbReference type="InterPro" id="IPR044912">
    <property type="entry name" value="Egfr_JX_dom"/>
</dbReference>
<evidence type="ECO:0000313" key="12">
    <source>
        <dbReference type="Proteomes" id="UP001150266"/>
    </source>
</evidence>
<dbReference type="EC" id="2.7.10.1" evidence="2"/>
<reference evidence="11" key="1">
    <citation type="submission" date="2022-08" db="EMBL/GenBank/DDBJ databases">
        <title>A Global Phylogenomic Analysis of the Shiitake Genus Lentinula.</title>
        <authorList>
            <consortium name="DOE Joint Genome Institute"/>
            <person name="Sierra-Patev S."/>
            <person name="Min B."/>
            <person name="Naranjo-Ortiz M."/>
            <person name="Looney B."/>
            <person name="Konkel Z."/>
            <person name="Slot J.C."/>
            <person name="Sakamoto Y."/>
            <person name="Steenwyk J.L."/>
            <person name="Rokas A."/>
            <person name="Carro J."/>
            <person name="Camarero S."/>
            <person name="Ferreira P."/>
            <person name="Molpeceres G."/>
            <person name="Ruiz-Duenas F.J."/>
            <person name="Serrano A."/>
            <person name="Henrissat B."/>
            <person name="Drula E."/>
            <person name="Hughes K.W."/>
            <person name="Mata J.L."/>
            <person name="Ishikawa N.K."/>
            <person name="Vargas-Isla R."/>
            <person name="Ushijima S."/>
            <person name="Smith C.A."/>
            <person name="Ahrendt S."/>
            <person name="Andreopoulos W."/>
            <person name="He G."/>
            <person name="Labutti K."/>
            <person name="Lipzen A."/>
            <person name="Ng V."/>
            <person name="Riley R."/>
            <person name="Sandor L."/>
            <person name="Barry K."/>
            <person name="Martinez A.T."/>
            <person name="Xiao Y."/>
            <person name="Gibbons J.G."/>
            <person name="Terashima K."/>
            <person name="Grigoriev I.V."/>
            <person name="Hibbett D.S."/>
        </authorList>
    </citation>
    <scope>NUCLEOTIDE SEQUENCE</scope>
    <source>
        <strain evidence="11">JLM2183</strain>
    </source>
</reference>
<accession>A0A9W9A271</accession>
<protein>
    <recommendedName>
        <fullName evidence="2">receptor protein-tyrosine kinase</fullName>
        <ecNumber evidence="2">2.7.10.1</ecNumber>
    </recommendedName>
</protein>
<keyword evidence="8" id="KW-0829">Tyrosine-protein kinase</keyword>
<evidence type="ECO:0000256" key="6">
    <source>
        <dbReference type="ARBA" id="ARBA00022989"/>
    </source>
</evidence>
<feature type="signal peptide" evidence="10">
    <location>
        <begin position="1"/>
        <end position="18"/>
    </location>
</feature>
<organism evidence="11 12">
    <name type="scientific">Lentinula aciculospora</name>
    <dbReference type="NCBI Taxonomy" id="153920"/>
    <lineage>
        <taxon>Eukaryota</taxon>
        <taxon>Fungi</taxon>
        <taxon>Dikarya</taxon>
        <taxon>Basidiomycota</taxon>
        <taxon>Agaricomycotina</taxon>
        <taxon>Agaricomycetes</taxon>
        <taxon>Agaricomycetidae</taxon>
        <taxon>Agaricales</taxon>
        <taxon>Marasmiineae</taxon>
        <taxon>Omphalotaceae</taxon>
        <taxon>Lentinula</taxon>
    </lineage>
</organism>
<dbReference type="GO" id="GO:0004714">
    <property type="term" value="F:transmembrane receptor protein tyrosine kinase activity"/>
    <property type="evidence" value="ECO:0007669"/>
    <property type="project" value="UniProtKB-EC"/>
</dbReference>
<evidence type="ECO:0000256" key="8">
    <source>
        <dbReference type="ARBA" id="ARBA00023137"/>
    </source>
</evidence>
<dbReference type="PANTHER" id="PTHR15549">
    <property type="entry name" value="PAIRED IMMUNOGLOBULIN-LIKE TYPE 2 RECEPTOR"/>
    <property type="match status" value="1"/>
</dbReference>
<evidence type="ECO:0000256" key="3">
    <source>
        <dbReference type="ARBA" id="ARBA00022679"/>
    </source>
</evidence>
<dbReference type="OrthoDB" id="3064412at2759"/>
<dbReference type="AlphaFoldDB" id="A0A9W9A271"/>
<evidence type="ECO:0000256" key="10">
    <source>
        <dbReference type="SAM" id="SignalP"/>
    </source>
</evidence>
<feature type="chain" id="PRO_5040843432" description="receptor protein-tyrosine kinase" evidence="10">
    <location>
        <begin position="19"/>
        <end position="377"/>
    </location>
</feature>
<evidence type="ECO:0000256" key="1">
    <source>
        <dbReference type="ARBA" id="ARBA00004167"/>
    </source>
</evidence>
<keyword evidence="12" id="KW-1185">Reference proteome</keyword>
<keyword evidence="7 9" id="KW-0472">Membrane</keyword>
<comment type="caution">
    <text evidence="11">The sequence shown here is derived from an EMBL/GenBank/DDBJ whole genome shotgun (WGS) entry which is preliminary data.</text>
</comment>
<evidence type="ECO:0000256" key="2">
    <source>
        <dbReference type="ARBA" id="ARBA00011902"/>
    </source>
</evidence>
<keyword evidence="5" id="KW-0418">Kinase</keyword>
<evidence type="ECO:0000256" key="5">
    <source>
        <dbReference type="ARBA" id="ARBA00022777"/>
    </source>
</evidence>
<dbReference type="GO" id="GO:0016020">
    <property type="term" value="C:membrane"/>
    <property type="evidence" value="ECO:0007669"/>
    <property type="project" value="UniProtKB-SubCell"/>
</dbReference>
<evidence type="ECO:0000313" key="11">
    <source>
        <dbReference type="EMBL" id="KAJ4472110.1"/>
    </source>
</evidence>
<evidence type="ECO:0000256" key="7">
    <source>
        <dbReference type="ARBA" id="ARBA00023136"/>
    </source>
</evidence>
<dbReference type="GO" id="GO:0071944">
    <property type="term" value="C:cell periphery"/>
    <property type="evidence" value="ECO:0007669"/>
    <property type="project" value="UniProtKB-ARBA"/>
</dbReference>
<dbReference type="Gene3D" id="6.10.250.2930">
    <property type="match status" value="1"/>
</dbReference>
<dbReference type="InterPro" id="IPR051694">
    <property type="entry name" value="Immunoregulatory_rcpt-like"/>
</dbReference>
<gene>
    <name evidence="11" type="ORF">J3R30DRAFT_3523242</name>
</gene>
<comment type="subcellular location">
    <subcellularLocation>
        <location evidence="1">Membrane</location>
        <topology evidence="1">Single-pass membrane protein</topology>
    </subcellularLocation>
</comment>
<proteinExistence type="predicted"/>
<dbReference type="EMBL" id="JAOTPV010000021">
    <property type="protein sequence ID" value="KAJ4472110.1"/>
    <property type="molecule type" value="Genomic_DNA"/>
</dbReference>
<dbReference type="Proteomes" id="UP001150266">
    <property type="component" value="Unassembled WGS sequence"/>
</dbReference>
<name>A0A9W9A271_9AGAR</name>
<evidence type="ECO:0000256" key="4">
    <source>
        <dbReference type="ARBA" id="ARBA00022692"/>
    </source>
</evidence>
<keyword evidence="4 9" id="KW-0812">Transmembrane</keyword>
<feature type="transmembrane region" description="Helical" evidence="9">
    <location>
        <begin position="205"/>
        <end position="227"/>
    </location>
</feature>
<sequence length="377" mass="39790">MLRLLELAMSSNASWCLALPLFLLTLLSQHVPSQVSCLSIAIPSDTITDIAFDVFWIRDSTDPTVFSLTREWMRPSTGAFEGGGIFANVSGTQGESLDSQSVTLSVTEFGTFIMYGLVLESTTTSTFYTSPSFTVLSPSQASQTALTTTEVVYLGTSFSVPPISSSTTATSSSSSVTATIGVSNPSVSADSAVSSASSHSSNTPAIAGGVVGGVLCVLIVGGTLLFLCRRQRSKDETNDIPKDTAITPSTTQVPHSWLFNSTPNAAIEPFHPSSYTPALPRSGYATNTTSHVKSSVYSPSRSSIDFRGSIMAQYYGSGAPPSSMAASSTIDQYVVAAEAPPSYDQPHFVLTPTLARSQYEASCRDTVASYLEGRRCT</sequence>